<evidence type="ECO:0000256" key="4">
    <source>
        <dbReference type="ARBA" id="ARBA00022692"/>
    </source>
</evidence>
<organism evidence="9 10">
    <name type="scientific">Pendulispora brunnea</name>
    <dbReference type="NCBI Taxonomy" id="2905690"/>
    <lineage>
        <taxon>Bacteria</taxon>
        <taxon>Pseudomonadati</taxon>
        <taxon>Myxococcota</taxon>
        <taxon>Myxococcia</taxon>
        <taxon>Myxococcales</taxon>
        <taxon>Sorangiineae</taxon>
        <taxon>Pendulisporaceae</taxon>
        <taxon>Pendulispora</taxon>
    </lineage>
</organism>
<keyword evidence="4 7" id="KW-0812">Transmembrane</keyword>
<dbReference type="InterPro" id="IPR000515">
    <property type="entry name" value="MetI-like"/>
</dbReference>
<protein>
    <submittedName>
        <fullName evidence="9">ABC transporter permease</fullName>
    </submittedName>
</protein>
<dbReference type="SUPFAM" id="SSF161098">
    <property type="entry name" value="MetI-like"/>
    <property type="match status" value="1"/>
</dbReference>
<evidence type="ECO:0000256" key="3">
    <source>
        <dbReference type="ARBA" id="ARBA00022475"/>
    </source>
</evidence>
<comment type="subcellular location">
    <subcellularLocation>
        <location evidence="1 7">Cell membrane</location>
        <topology evidence="1 7">Multi-pass membrane protein</topology>
    </subcellularLocation>
</comment>
<dbReference type="PROSITE" id="PS50928">
    <property type="entry name" value="ABC_TM1"/>
    <property type="match status" value="1"/>
</dbReference>
<feature type="transmembrane region" description="Helical" evidence="7">
    <location>
        <begin position="9"/>
        <end position="30"/>
    </location>
</feature>
<proteinExistence type="inferred from homology"/>
<feature type="transmembrane region" description="Helical" evidence="7">
    <location>
        <begin position="435"/>
        <end position="456"/>
    </location>
</feature>
<dbReference type="CDD" id="cd06261">
    <property type="entry name" value="TM_PBP2"/>
    <property type="match status" value="1"/>
</dbReference>
<dbReference type="PANTHER" id="PTHR30465">
    <property type="entry name" value="INNER MEMBRANE ABC TRANSPORTER"/>
    <property type="match status" value="1"/>
</dbReference>
<reference evidence="9 10" key="1">
    <citation type="submission" date="2021-12" db="EMBL/GenBank/DDBJ databases">
        <title>Discovery of the Pendulisporaceae a myxobacterial family with distinct sporulation behavior and unique specialized metabolism.</title>
        <authorList>
            <person name="Garcia R."/>
            <person name="Popoff A."/>
            <person name="Bader C.D."/>
            <person name="Loehr J."/>
            <person name="Walesch S."/>
            <person name="Walt C."/>
            <person name="Boldt J."/>
            <person name="Bunk B."/>
            <person name="Haeckl F.J.F.P.J."/>
            <person name="Gunesch A.P."/>
            <person name="Birkelbach J."/>
            <person name="Nuebel U."/>
            <person name="Pietschmann T."/>
            <person name="Bach T."/>
            <person name="Mueller R."/>
        </authorList>
    </citation>
    <scope>NUCLEOTIDE SEQUENCE [LARGE SCALE GENOMIC DNA]</scope>
    <source>
        <strain evidence="9 10">MSr12523</strain>
    </source>
</reference>
<dbReference type="Proteomes" id="UP001379533">
    <property type="component" value="Chromosome"/>
</dbReference>
<keyword evidence="10" id="KW-1185">Reference proteome</keyword>
<evidence type="ECO:0000256" key="5">
    <source>
        <dbReference type="ARBA" id="ARBA00022989"/>
    </source>
</evidence>
<feature type="domain" description="ABC transmembrane type-1" evidence="8">
    <location>
        <begin position="308"/>
        <end position="494"/>
    </location>
</feature>
<dbReference type="RefSeq" id="WP_394847262.1">
    <property type="nucleotide sequence ID" value="NZ_CP089982.1"/>
</dbReference>
<evidence type="ECO:0000313" key="10">
    <source>
        <dbReference type="Proteomes" id="UP001379533"/>
    </source>
</evidence>
<feature type="transmembrane region" description="Helical" evidence="7">
    <location>
        <begin position="310"/>
        <end position="332"/>
    </location>
</feature>
<keyword evidence="5 7" id="KW-1133">Transmembrane helix</keyword>
<gene>
    <name evidence="9" type="ORF">LZC95_07315</name>
</gene>
<comment type="similarity">
    <text evidence="7">Belongs to the binding-protein-dependent transport system permease family.</text>
</comment>
<dbReference type="PANTHER" id="PTHR30465:SF0">
    <property type="entry name" value="OLIGOPEPTIDE TRANSPORT SYSTEM PERMEASE PROTEIN APPB"/>
    <property type="match status" value="1"/>
</dbReference>
<dbReference type="Gene3D" id="1.10.3720.10">
    <property type="entry name" value="MetI-like"/>
    <property type="match status" value="1"/>
</dbReference>
<dbReference type="InterPro" id="IPR035906">
    <property type="entry name" value="MetI-like_sf"/>
</dbReference>
<feature type="transmembrane region" description="Helical" evidence="7">
    <location>
        <begin position="376"/>
        <end position="394"/>
    </location>
</feature>
<evidence type="ECO:0000256" key="7">
    <source>
        <dbReference type="RuleBase" id="RU363032"/>
    </source>
</evidence>
<evidence type="ECO:0000256" key="2">
    <source>
        <dbReference type="ARBA" id="ARBA00022448"/>
    </source>
</evidence>
<accession>A0ABZ2KD73</accession>
<sequence>MLRFSTRRLLWAIPTLFGISVIVFLLTSLIPEPPAIASPEALVALDPAVYDALDEERRERFLDLPRFVNEHPADVRSRTEDAVTHIAADDPHALLAAHTLARLGGAALPHVLPKFDRLAPAARTKVALALAPIGERMGVGQASELRDPERAAAFWTRFWEDRSLDFTEPSVRRTVSRLLRHTSELRERDIIEIDTFALSEIMLALKDLRDKSTILRLSELAAHATGRSVETPDVTREAQADPRQTADAWLAWWYVHKSDYVAFTGPERITAAVSETRYGKWLARAALGQFGVSPIDNRPIFPKLMAGAEITFSLTGLAMLASYLIALPLALLSAWRHNRAVDRTLALVLFVLYSLPTFWVAEIFVRVMPPGSAGRIVWPALALTVASLASLSRYQRTAMLEVLGLDYVRTARAKGVSELRVLVVHALRNAMMPTVTLAGLQLPVLIGGAFIVEEVFAVPGLGYQSLRAVDGHDNAWLIATILLTAVVSTVGLIVSDLAYALLDPRVRELFLRREGSHA</sequence>
<keyword evidence="3" id="KW-1003">Cell membrane</keyword>
<dbReference type="Pfam" id="PF00528">
    <property type="entry name" value="BPD_transp_1"/>
    <property type="match status" value="1"/>
</dbReference>
<evidence type="ECO:0000313" key="9">
    <source>
        <dbReference type="EMBL" id="WXA96643.1"/>
    </source>
</evidence>
<evidence type="ECO:0000259" key="8">
    <source>
        <dbReference type="PROSITE" id="PS50928"/>
    </source>
</evidence>
<feature type="transmembrane region" description="Helical" evidence="7">
    <location>
        <begin position="344"/>
        <end position="364"/>
    </location>
</feature>
<evidence type="ECO:0000256" key="1">
    <source>
        <dbReference type="ARBA" id="ARBA00004651"/>
    </source>
</evidence>
<evidence type="ECO:0000256" key="6">
    <source>
        <dbReference type="ARBA" id="ARBA00023136"/>
    </source>
</evidence>
<keyword evidence="6 7" id="KW-0472">Membrane</keyword>
<feature type="transmembrane region" description="Helical" evidence="7">
    <location>
        <begin position="476"/>
        <end position="502"/>
    </location>
</feature>
<name>A0ABZ2KD73_9BACT</name>
<dbReference type="EMBL" id="CP089982">
    <property type="protein sequence ID" value="WXA96643.1"/>
    <property type="molecule type" value="Genomic_DNA"/>
</dbReference>
<keyword evidence="2 7" id="KW-0813">Transport</keyword>